<dbReference type="OrthoDB" id="9857135at2"/>
<evidence type="ECO:0000313" key="2">
    <source>
        <dbReference type="EMBL" id="SFP18841.1"/>
    </source>
</evidence>
<gene>
    <name evidence="2" type="ORF">SAMN05421854_104319</name>
</gene>
<sequence>MPVQPVVSRWADLPAATQAQKWENISPGTFERILIGVERAERHDRRMDWADVGLRLLGMATGLGAVVILGVTALHFASHGAPTQGLGVFGTGSASIIGAFVTTRRSKKGD</sequence>
<keyword evidence="1" id="KW-0812">Transmembrane</keyword>
<dbReference type="EMBL" id="FOWC01000004">
    <property type="protein sequence ID" value="SFP18841.1"/>
    <property type="molecule type" value="Genomic_DNA"/>
</dbReference>
<evidence type="ECO:0000256" key="1">
    <source>
        <dbReference type="SAM" id="Phobius"/>
    </source>
</evidence>
<evidence type="ECO:0000313" key="3">
    <source>
        <dbReference type="Proteomes" id="UP000199137"/>
    </source>
</evidence>
<accession>A0A1I5NC93</accession>
<protein>
    <submittedName>
        <fullName evidence="2">Uncharacterized membrane protein</fullName>
    </submittedName>
</protein>
<dbReference type="AlphaFoldDB" id="A0A1I5NC93"/>
<reference evidence="2 3" key="1">
    <citation type="submission" date="2016-10" db="EMBL/GenBank/DDBJ databases">
        <authorList>
            <person name="de Groot N.N."/>
        </authorList>
    </citation>
    <scope>NUCLEOTIDE SEQUENCE [LARGE SCALE GENOMIC DNA]</scope>
    <source>
        <strain evidence="2 3">DSM 44637</strain>
    </source>
</reference>
<keyword evidence="1" id="KW-0472">Membrane</keyword>
<proteinExistence type="predicted"/>
<keyword evidence="1" id="KW-1133">Transmembrane helix</keyword>
<dbReference type="Proteomes" id="UP000199137">
    <property type="component" value="Unassembled WGS sequence"/>
</dbReference>
<name>A0A1I5NC93_9PSEU</name>
<feature type="transmembrane region" description="Helical" evidence="1">
    <location>
        <begin position="52"/>
        <end position="77"/>
    </location>
</feature>
<feature type="transmembrane region" description="Helical" evidence="1">
    <location>
        <begin position="83"/>
        <end position="102"/>
    </location>
</feature>
<dbReference type="RefSeq" id="WP_093574051.1">
    <property type="nucleotide sequence ID" value="NZ_FOWC01000004.1"/>
</dbReference>
<organism evidence="2 3">
    <name type="scientific">Amycolatopsis rubida</name>
    <dbReference type="NCBI Taxonomy" id="112413"/>
    <lineage>
        <taxon>Bacteria</taxon>
        <taxon>Bacillati</taxon>
        <taxon>Actinomycetota</taxon>
        <taxon>Actinomycetes</taxon>
        <taxon>Pseudonocardiales</taxon>
        <taxon>Pseudonocardiaceae</taxon>
        <taxon>Amycolatopsis</taxon>
    </lineage>
</organism>